<feature type="compositionally biased region" description="Low complexity" evidence="1">
    <location>
        <begin position="933"/>
        <end position="1001"/>
    </location>
</feature>
<feature type="compositionally biased region" description="Low complexity" evidence="1">
    <location>
        <begin position="1050"/>
        <end position="1061"/>
    </location>
</feature>
<feature type="compositionally biased region" description="Polar residues" evidence="1">
    <location>
        <begin position="362"/>
        <end position="373"/>
    </location>
</feature>
<feature type="compositionally biased region" description="Low complexity" evidence="1">
    <location>
        <begin position="903"/>
        <end position="924"/>
    </location>
</feature>
<feature type="compositionally biased region" description="Basic and acidic residues" evidence="1">
    <location>
        <begin position="648"/>
        <end position="668"/>
    </location>
</feature>
<feature type="region of interest" description="Disordered" evidence="1">
    <location>
        <begin position="329"/>
        <end position="564"/>
    </location>
</feature>
<feature type="compositionally biased region" description="Low complexity" evidence="1">
    <location>
        <begin position="1104"/>
        <end position="1113"/>
    </location>
</feature>
<keyword evidence="2" id="KW-0472">Membrane</keyword>
<feature type="compositionally biased region" description="Polar residues" evidence="1">
    <location>
        <begin position="1062"/>
        <end position="1084"/>
    </location>
</feature>
<dbReference type="KEGG" id="spu:578269"/>
<feature type="compositionally biased region" description="Basic and acidic residues" evidence="1">
    <location>
        <begin position="751"/>
        <end position="762"/>
    </location>
</feature>
<feature type="compositionally biased region" description="Polar residues" evidence="1">
    <location>
        <begin position="499"/>
        <end position="510"/>
    </location>
</feature>
<feature type="compositionally biased region" description="Basic and acidic residues" evidence="1">
    <location>
        <begin position="1023"/>
        <end position="1033"/>
    </location>
</feature>
<feature type="compositionally biased region" description="Basic and acidic residues" evidence="1">
    <location>
        <begin position="383"/>
        <end position="394"/>
    </location>
</feature>
<feature type="compositionally biased region" description="Polar residues" evidence="1">
    <location>
        <begin position="412"/>
        <end position="429"/>
    </location>
</feature>
<reference evidence="3" key="2">
    <citation type="submission" date="2021-01" db="UniProtKB">
        <authorList>
            <consortium name="EnsemblMetazoa"/>
        </authorList>
    </citation>
    <scope>IDENTIFICATION</scope>
</reference>
<feature type="compositionally biased region" description="Polar residues" evidence="1">
    <location>
        <begin position="329"/>
        <end position="342"/>
    </location>
</feature>
<organism evidence="3 4">
    <name type="scientific">Strongylocentrotus purpuratus</name>
    <name type="common">Purple sea urchin</name>
    <dbReference type="NCBI Taxonomy" id="7668"/>
    <lineage>
        <taxon>Eukaryota</taxon>
        <taxon>Metazoa</taxon>
        <taxon>Echinodermata</taxon>
        <taxon>Eleutherozoa</taxon>
        <taxon>Echinozoa</taxon>
        <taxon>Echinoidea</taxon>
        <taxon>Euechinoidea</taxon>
        <taxon>Echinacea</taxon>
        <taxon>Camarodonta</taxon>
        <taxon>Echinidea</taxon>
        <taxon>Strongylocentrotidae</taxon>
        <taxon>Strongylocentrotus</taxon>
    </lineage>
</organism>
<feature type="transmembrane region" description="Helical" evidence="2">
    <location>
        <begin position="80"/>
        <end position="99"/>
    </location>
</feature>
<name>A0A7M7HJU3_STRPU</name>
<dbReference type="EnsemblMetazoa" id="XM_011667066">
    <property type="protein sequence ID" value="XP_011665368"/>
    <property type="gene ID" value="LOC578269"/>
</dbReference>
<dbReference type="OrthoDB" id="10138154at2759"/>
<feature type="region of interest" description="Disordered" evidence="1">
    <location>
        <begin position="39"/>
        <end position="58"/>
    </location>
</feature>
<keyword evidence="2" id="KW-0812">Transmembrane</keyword>
<dbReference type="RefSeq" id="XP_011665368.2">
    <property type="nucleotide sequence ID" value="XM_011667066.2"/>
</dbReference>
<feature type="compositionally biased region" description="Basic and acidic residues" evidence="1">
    <location>
        <begin position="846"/>
        <end position="875"/>
    </location>
</feature>
<protein>
    <submittedName>
        <fullName evidence="3">Uncharacterized protein</fullName>
    </submittedName>
</protein>
<evidence type="ECO:0000256" key="1">
    <source>
        <dbReference type="SAM" id="MobiDB-lite"/>
    </source>
</evidence>
<feature type="compositionally biased region" description="Polar residues" evidence="1">
    <location>
        <begin position="804"/>
        <end position="813"/>
    </location>
</feature>
<evidence type="ECO:0000256" key="2">
    <source>
        <dbReference type="SAM" id="Phobius"/>
    </source>
</evidence>
<accession>A0A7M7HJU3</accession>
<keyword evidence="2" id="KW-1133">Transmembrane helix</keyword>
<dbReference type="Proteomes" id="UP000007110">
    <property type="component" value="Unassembled WGS sequence"/>
</dbReference>
<reference evidence="4" key="1">
    <citation type="submission" date="2015-02" db="EMBL/GenBank/DDBJ databases">
        <title>Genome sequencing for Strongylocentrotus purpuratus.</title>
        <authorList>
            <person name="Murali S."/>
            <person name="Liu Y."/>
            <person name="Vee V."/>
            <person name="English A."/>
            <person name="Wang M."/>
            <person name="Skinner E."/>
            <person name="Han Y."/>
            <person name="Muzny D.M."/>
            <person name="Worley K.C."/>
            <person name="Gibbs R.A."/>
        </authorList>
    </citation>
    <scope>NUCLEOTIDE SEQUENCE</scope>
</reference>
<feature type="compositionally biased region" description="Basic and acidic residues" evidence="1">
    <location>
        <begin position="1117"/>
        <end position="1133"/>
    </location>
</feature>
<feature type="compositionally biased region" description="Basic and acidic residues" evidence="1">
    <location>
        <begin position="886"/>
        <end position="898"/>
    </location>
</feature>
<dbReference type="InParanoid" id="A0A7M7HJU3"/>
<evidence type="ECO:0000313" key="4">
    <source>
        <dbReference type="Proteomes" id="UP000007110"/>
    </source>
</evidence>
<feature type="transmembrane region" description="Helical" evidence="2">
    <location>
        <begin position="141"/>
        <end position="163"/>
    </location>
</feature>
<feature type="region of interest" description="Disordered" evidence="1">
    <location>
        <begin position="581"/>
        <end position="606"/>
    </location>
</feature>
<feature type="transmembrane region" description="Helical" evidence="2">
    <location>
        <begin position="105"/>
        <end position="129"/>
    </location>
</feature>
<feature type="compositionally biased region" description="Basic and acidic residues" evidence="1">
    <location>
        <begin position="694"/>
        <end position="709"/>
    </location>
</feature>
<proteinExistence type="predicted"/>
<dbReference type="OMA" id="CARSQNE"/>
<dbReference type="GeneID" id="578269"/>
<feature type="compositionally biased region" description="Low complexity" evidence="1">
    <location>
        <begin position="1010"/>
        <end position="1021"/>
    </location>
</feature>
<evidence type="ECO:0000313" key="3">
    <source>
        <dbReference type="EnsemblMetazoa" id="XP_011665368"/>
    </source>
</evidence>
<dbReference type="AlphaFoldDB" id="A0A7M7HJU3"/>
<feature type="region of interest" description="Disordered" evidence="1">
    <location>
        <begin position="638"/>
        <end position="1134"/>
    </location>
</feature>
<keyword evidence="4" id="KW-1185">Reference proteome</keyword>
<feature type="compositionally biased region" description="Basic and acidic residues" evidence="1">
    <location>
        <begin position="586"/>
        <end position="604"/>
    </location>
</feature>
<sequence length="1175" mass="128954">MPPTRMNTEVSTIYQPQLQEELASATAINTPIPVIDPTAATSHGSHRRRSPPNPQSRGFQIRHGAFKLNQLRLPPSASRFVIMQVILSCICAVLGILAVAFHCWMAYMCIPVIVGALELFVGIMGYTAIKRPHKRLLIKTYFAGCLFGSLAGLALVIFSIIGATSEQQYECILLPNVIARCNVVRGARFTIELTTVVIGTGVIVVTQVMFMFMCYGCCARSQNEDQRGRSRATNANQSEEVPANLELPSYEEHLNYPASPFHEGAFFINSVSGGFEPPSYTNIGLISDEMPGGGITPLAAALGPGGLPLEPPPPYTLFAPSLQSTPVVGRSFTGSSANTTPSAGPGAASPVQNTGVTGSGVSGNRSPVPNQESELGEVTGDGGSRESRRGDRRSIAPGVYQHQTGLRDRTIHQSLRLSSDQSAEWSSRSAHQRQIVEQRSRQSESTTNTEDDPNSLPPELYRDQIRRSGHRYSLSDPTLLSRNARNRQRPRPPPPDTEAQYQRQDSSTDFAINVDDGYRDETEEVVTYQRETEVYRNPSPTDHTQDSPSRRRMLPPPYEGRHNVVRTHSSTAARTSDVVYPARNVESSREGTSRVEETPIRSEPIHLQSRVDVQADIHEARTLPSNWRPELAEDSIYESIPSLQSSPSREERNSSPERRRQFESDASRHSTNAAEGRNHVDDYSDTVYSLDLNEQERRGHSREVQERAGRGRAGSRSWDESASQEQGLPDVVGYGDTSREQSTQEGGEGVELERAGRTHEGRQPPPYGVRRVPAYAPPPYKTRNRSLPNYARRPNLTSPPLPYQGNQRSPQRNINREEPDRTGSGQRNPEVGEPSDRPIPGCAVRETTELSDRLRHEEAPSEIREQNNQRDDRGSRGTGGLGENEGYDRRVNTFRDHPQPIVSHSLPRLSLSSSLAISPPSSTSSRRHPSPVSPSYPSSSLSSPRQYPTSPSSSSASSVTLTSSRPSSVPSSISSPSRSSNAVSPRRARADLLARIAGPASRSPPPNAPPSSSAPSPYSRSFQADREANRDAPQKNQYPKRPRPIAPIRSSQSSLVSSQPQYLANSSQIPRPPSHNQVTPSPHFSTVPLHPLSLPGATTTQPRSFQQSSSNSSKPEMVSRSRTDGKPAAEIHPFRTVRSTPVKAQRAYVATKALANALQKGQLNDLLEEYEETII</sequence>